<keyword evidence="4" id="KW-0808">Transferase</keyword>
<dbReference type="NCBIfam" id="TIGR00229">
    <property type="entry name" value="sensory_box"/>
    <property type="match status" value="1"/>
</dbReference>
<feature type="transmembrane region" description="Helical" evidence="7">
    <location>
        <begin position="244"/>
        <end position="265"/>
    </location>
</feature>
<keyword evidence="7" id="KW-0472">Membrane</keyword>
<dbReference type="InterPro" id="IPR035965">
    <property type="entry name" value="PAS-like_dom_sf"/>
</dbReference>
<dbReference type="Proteomes" id="UP001320148">
    <property type="component" value="Chromosome"/>
</dbReference>
<dbReference type="PRINTS" id="PR00344">
    <property type="entry name" value="BCTRLSENSOR"/>
</dbReference>
<dbReference type="Pfam" id="PF13426">
    <property type="entry name" value="PAS_9"/>
    <property type="match status" value="1"/>
</dbReference>
<proteinExistence type="predicted"/>
<dbReference type="Pfam" id="PF02518">
    <property type="entry name" value="HATPase_c"/>
    <property type="match status" value="1"/>
</dbReference>
<reference evidence="11 12" key="1">
    <citation type="submission" date="2021-02" db="EMBL/GenBank/DDBJ databases">
        <title>Complete genome of Desulfoluna sp. strain ASN36.</title>
        <authorList>
            <person name="Takahashi A."/>
            <person name="Kojima H."/>
            <person name="Fukui M."/>
        </authorList>
    </citation>
    <scope>NUCLEOTIDE SEQUENCE [LARGE SCALE GENOMIC DNA]</scope>
    <source>
        <strain evidence="11 12">ASN36</strain>
    </source>
</reference>
<dbReference type="EC" id="2.7.13.3" evidence="2"/>
<evidence type="ECO:0000256" key="6">
    <source>
        <dbReference type="PROSITE-ProRule" id="PRU00169"/>
    </source>
</evidence>
<accession>A0ABM7PCC6</accession>
<dbReference type="SMART" id="SM00091">
    <property type="entry name" value="PAS"/>
    <property type="match status" value="1"/>
</dbReference>
<dbReference type="InterPro" id="IPR004358">
    <property type="entry name" value="Sig_transdc_His_kin-like_C"/>
</dbReference>
<feature type="domain" description="Histidine kinase" evidence="8">
    <location>
        <begin position="448"/>
        <end position="665"/>
    </location>
</feature>
<evidence type="ECO:0000256" key="3">
    <source>
        <dbReference type="ARBA" id="ARBA00022553"/>
    </source>
</evidence>
<gene>
    <name evidence="11" type="ORF">DSLASN_04350</name>
</gene>
<dbReference type="PROSITE" id="PS50112">
    <property type="entry name" value="PAS"/>
    <property type="match status" value="1"/>
</dbReference>
<comment type="catalytic activity">
    <reaction evidence="1">
        <text>ATP + protein L-histidine = ADP + protein N-phospho-L-histidine.</text>
        <dbReference type="EC" id="2.7.13.3"/>
    </reaction>
</comment>
<dbReference type="InterPro" id="IPR003661">
    <property type="entry name" value="HisK_dim/P_dom"/>
</dbReference>
<dbReference type="Gene3D" id="3.30.565.10">
    <property type="entry name" value="Histidine kinase-like ATPase, C-terminal domain"/>
    <property type="match status" value="1"/>
</dbReference>
<dbReference type="Pfam" id="PF00512">
    <property type="entry name" value="HisKA"/>
    <property type="match status" value="1"/>
</dbReference>
<feature type="transmembrane region" description="Helical" evidence="7">
    <location>
        <begin position="285"/>
        <end position="301"/>
    </location>
</feature>
<protein>
    <recommendedName>
        <fullName evidence="2">histidine kinase</fullName>
        <ecNumber evidence="2">2.7.13.3</ecNumber>
    </recommendedName>
</protein>
<feature type="transmembrane region" description="Helical" evidence="7">
    <location>
        <begin position="307"/>
        <end position="331"/>
    </location>
</feature>
<dbReference type="InterPro" id="IPR008979">
    <property type="entry name" value="Galactose-bd-like_sf"/>
</dbReference>
<feature type="transmembrane region" description="Helical" evidence="7">
    <location>
        <begin position="20"/>
        <end position="42"/>
    </location>
</feature>
<dbReference type="EMBL" id="AP024488">
    <property type="protein sequence ID" value="BCS94803.1"/>
    <property type="molecule type" value="Genomic_DNA"/>
</dbReference>
<dbReference type="PANTHER" id="PTHR43047">
    <property type="entry name" value="TWO-COMPONENT HISTIDINE PROTEIN KINASE"/>
    <property type="match status" value="1"/>
</dbReference>
<dbReference type="SUPFAM" id="SSF52172">
    <property type="entry name" value="CheY-like"/>
    <property type="match status" value="1"/>
</dbReference>
<dbReference type="Gene3D" id="3.40.50.2300">
    <property type="match status" value="1"/>
</dbReference>
<evidence type="ECO:0000259" key="10">
    <source>
        <dbReference type="PROSITE" id="PS50112"/>
    </source>
</evidence>
<feature type="domain" description="PAS" evidence="10">
    <location>
        <begin position="850"/>
        <end position="931"/>
    </location>
</feature>
<dbReference type="InterPro" id="IPR005467">
    <property type="entry name" value="His_kinase_dom"/>
</dbReference>
<dbReference type="InterPro" id="IPR003594">
    <property type="entry name" value="HATPase_dom"/>
</dbReference>
<keyword evidence="12" id="KW-1185">Reference proteome</keyword>
<dbReference type="Pfam" id="PF07695">
    <property type="entry name" value="7TMR-DISM_7TM"/>
    <property type="match status" value="1"/>
</dbReference>
<dbReference type="CDD" id="cd00130">
    <property type="entry name" value="PAS"/>
    <property type="match status" value="1"/>
</dbReference>
<evidence type="ECO:0000259" key="8">
    <source>
        <dbReference type="PROSITE" id="PS50109"/>
    </source>
</evidence>
<feature type="transmembrane region" description="Helical" evidence="7">
    <location>
        <begin position="363"/>
        <end position="385"/>
    </location>
</feature>
<dbReference type="InterPro" id="IPR036890">
    <property type="entry name" value="HATPase_C_sf"/>
</dbReference>
<dbReference type="InterPro" id="IPR011623">
    <property type="entry name" value="7TMR_DISM_rcpt_extracell_dom1"/>
</dbReference>
<dbReference type="CDD" id="cd22890">
    <property type="entry name" value="ChiS-DBD"/>
    <property type="match status" value="1"/>
</dbReference>
<evidence type="ECO:0000313" key="12">
    <source>
        <dbReference type="Proteomes" id="UP001320148"/>
    </source>
</evidence>
<keyword evidence="3 6" id="KW-0597">Phosphoprotein</keyword>
<dbReference type="CDD" id="cd00082">
    <property type="entry name" value="HisKA"/>
    <property type="match status" value="1"/>
</dbReference>
<feature type="transmembrane region" description="Helical" evidence="7">
    <location>
        <begin position="338"/>
        <end position="357"/>
    </location>
</feature>
<dbReference type="InterPro" id="IPR011006">
    <property type="entry name" value="CheY-like_superfamily"/>
</dbReference>
<dbReference type="Pfam" id="PF00072">
    <property type="entry name" value="Response_reg"/>
    <property type="match status" value="1"/>
</dbReference>
<dbReference type="SMART" id="SM00448">
    <property type="entry name" value="REC"/>
    <property type="match status" value="1"/>
</dbReference>
<evidence type="ECO:0000313" key="11">
    <source>
        <dbReference type="EMBL" id="BCS94803.1"/>
    </source>
</evidence>
<evidence type="ECO:0000256" key="4">
    <source>
        <dbReference type="ARBA" id="ARBA00022679"/>
    </source>
</evidence>
<dbReference type="SMART" id="SM00388">
    <property type="entry name" value="HisKA"/>
    <property type="match status" value="1"/>
</dbReference>
<dbReference type="PROSITE" id="PS50110">
    <property type="entry name" value="RESPONSE_REGULATORY"/>
    <property type="match status" value="1"/>
</dbReference>
<dbReference type="PROSITE" id="PS50109">
    <property type="entry name" value="HIS_KIN"/>
    <property type="match status" value="1"/>
</dbReference>
<feature type="transmembrane region" description="Helical" evidence="7">
    <location>
        <begin position="217"/>
        <end position="238"/>
    </location>
</feature>
<keyword evidence="7" id="KW-1133">Transmembrane helix</keyword>
<dbReference type="SUPFAM" id="SSF49785">
    <property type="entry name" value="Galactose-binding domain-like"/>
    <property type="match status" value="1"/>
</dbReference>
<keyword evidence="7" id="KW-0812">Transmembrane</keyword>
<dbReference type="SMART" id="SM00387">
    <property type="entry name" value="HATPase_c"/>
    <property type="match status" value="1"/>
</dbReference>
<keyword evidence="5" id="KW-0418">Kinase</keyword>
<dbReference type="SUPFAM" id="SSF55785">
    <property type="entry name" value="PYP-like sensor domain (PAS domain)"/>
    <property type="match status" value="1"/>
</dbReference>
<name>A0ABM7PCC6_9BACT</name>
<dbReference type="InterPro" id="IPR000014">
    <property type="entry name" value="PAS"/>
</dbReference>
<dbReference type="InterPro" id="IPR036097">
    <property type="entry name" value="HisK_dim/P_sf"/>
</dbReference>
<feature type="domain" description="Response regulatory" evidence="9">
    <location>
        <begin position="700"/>
        <end position="818"/>
    </location>
</feature>
<dbReference type="Gene3D" id="3.30.450.20">
    <property type="entry name" value="PAS domain"/>
    <property type="match status" value="1"/>
</dbReference>
<dbReference type="InterPro" id="IPR001789">
    <property type="entry name" value="Sig_transdc_resp-reg_receiver"/>
</dbReference>
<evidence type="ECO:0000256" key="5">
    <source>
        <dbReference type="ARBA" id="ARBA00022777"/>
    </source>
</evidence>
<feature type="modified residue" description="4-aspartylphosphate" evidence="6">
    <location>
        <position position="751"/>
    </location>
</feature>
<evidence type="ECO:0000256" key="7">
    <source>
        <dbReference type="SAM" id="Phobius"/>
    </source>
</evidence>
<organism evidence="11 12">
    <name type="scientific">Desulfoluna limicola</name>
    <dbReference type="NCBI Taxonomy" id="2810562"/>
    <lineage>
        <taxon>Bacteria</taxon>
        <taxon>Pseudomonadati</taxon>
        <taxon>Thermodesulfobacteriota</taxon>
        <taxon>Desulfobacteria</taxon>
        <taxon>Desulfobacterales</taxon>
        <taxon>Desulfolunaceae</taxon>
        <taxon>Desulfoluna</taxon>
    </lineage>
</organism>
<dbReference type="SUPFAM" id="SSF55874">
    <property type="entry name" value="ATPase domain of HSP90 chaperone/DNA topoisomerase II/histidine kinase"/>
    <property type="match status" value="1"/>
</dbReference>
<feature type="transmembrane region" description="Helical" evidence="7">
    <location>
        <begin position="392"/>
        <end position="415"/>
    </location>
</feature>
<evidence type="ECO:0000256" key="1">
    <source>
        <dbReference type="ARBA" id="ARBA00000085"/>
    </source>
</evidence>
<sequence>MPPEGRFLGALIIEDNGMTRLSYSALSILIFIMMLLLAGCASEPPPPVAKSRVLDLSGWDFYTRGALPLNGQWEFYEGLLLGPDDFLSKQLPSPTGFFSLSDHWPEASARGYLTCRLKARLKPGHTGLAIRVGGLFSAYKLWVNGRLAATVGNVGTTRETEDPATAIRYIRIDKSCESLDLVLQISDFHKTNKGVADAILIGNELELRKKDRNRFSYLLMVSGALLIMGLYHFLIYLIRSDERATLYLSLLCLLAGIHHSCDWFLLDMSPLMTKLAFYRIDRISFYLSVLMIILYMNAFFSEEASPISYPVYITAATGSSLIVLFSPAYVYTHLELPYQFVAFSGILYLIWVIIKAIRNKREGSLLLLLGFGLLGLTGINDILYVNSLIQAGYLYSVGVLILVLSQALVLSMRFFRAFQTVENLSVALEEKNIELSRMDKIKDEFLAVTSHELRTPIHGMVGLSEALQEKGACDEKELSHHLGLISASGRRLAGLVGELLDFSRLKHSDEAIELESVKLDSVVNHVMSVCQPTWQGTGLTVEAVGDFSNKHVLADGLRLQQILINLLDNAVKYTSRGRVELIITDDVNSVNLAVKDSGDGMSSEDLSTIFDAFSRGGRAMTSGEGGLGLGLSITSKLLTLHGSALDVDSVPGEGSTFSFQLKKARPGPGNGVQAWTSPAKLLPMPTFVEPAAAERTELRSVLVVDDDPINLQVVASQLKVMDDLAIALVECGRQALEWVTVNGAPDLILLDVMMPDMSGYEVCRILRKEHSVHELPVLFLTARTRAEDLVFGFDAGGNDYLVKPFERRELLARVKAQLDAKMTFETLKENLVLKKRISEQERHALELKRVHARLSQILDAVGESVVAVNQGRCITFCNERCEALLGHGAADLLGTSAETLVAETFRLRAREVLEEMCAADMDALPSATKGSIPLLHKTKGEIPCHAHAVPLRVEEELFLVVIVHEMTASSRKKSPLDQGATMLFISELNRNRERVNHLEEMLDSPELISDHQVRKGLNSIDATLAQMKNVLLEPASDLEKKRLGVCAMSLAVEYWHLATGENRIALAETSKLWKVHMNQNGFQRTQTLDKHLDIKRLPKQPRWNQIHQTVEFVLTACQQPSPLRDELERTFAELRMIR</sequence>
<dbReference type="Gene3D" id="1.10.287.130">
    <property type="match status" value="1"/>
</dbReference>
<evidence type="ECO:0000259" key="9">
    <source>
        <dbReference type="PROSITE" id="PS50110"/>
    </source>
</evidence>
<dbReference type="SUPFAM" id="SSF47384">
    <property type="entry name" value="Homodimeric domain of signal transducing histidine kinase"/>
    <property type="match status" value="1"/>
</dbReference>
<evidence type="ECO:0000256" key="2">
    <source>
        <dbReference type="ARBA" id="ARBA00012438"/>
    </source>
</evidence>